<comment type="subcellular location">
    <subcellularLocation>
        <location evidence="1 5">Nucleus</location>
    </subcellularLocation>
</comment>
<comment type="similarity">
    <text evidence="2 5">Belongs to the ORC2 family.</text>
</comment>
<dbReference type="PANTHER" id="PTHR14052">
    <property type="entry name" value="ORIGIN RECOGNITION COMPLEX SUBUNIT 2"/>
    <property type="match status" value="1"/>
</dbReference>
<dbReference type="GO" id="GO:0003688">
    <property type="term" value="F:DNA replication origin binding"/>
    <property type="evidence" value="ECO:0007669"/>
    <property type="project" value="UniProtKB-UniRule"/>
</dbReference>
<accession>A0A0U1LV02</accession>
<keyword evidence="4 5" id="KW-0539">Nucleus</keyword>
<evidence type="ECO:0000256" key="4">
    <source>
        <dbReference type="ARBA" id="ARBA00023242"/>
    </source>
</evidence>
<evidence type="ECO:0000313" key="9">
    <source>
        <dbReference type="EMBL" id="CRG87233.1"/>
    </source>
</evidence>
<evidence type="ECO:0000259" key="8">
    <source>
        <dbReference type="Pfam" id="PF24882"/>
    </source>
</evidence>
<dbReference type="GO" id="GO:0005664">
    <property type="term" value="C:nuclear origin of replication recognition complex"/>
    <property type="evidence" value="ECO:0007669"/>
    <property type="project" value="UniProtKB-UniRule"/>
</dbReference>
<feature type="region of interest" description="Disordered" evidence="6">
    <location>
        <begin position="462"/>
        <end position="482"/>
    </location>
</feature>
<evidence type="ECO:0000256" key="5">
    <source>
        <dbReference type="RuleBase" id="RU368084"/>
    </source>
</evidence>
<organism evidence="9 10">
    <name type="scientific">Talaromyces islandicus</name>
    <name type="common">Penicillium islandicum</name>
    <dbReference type="NCBI Taxonomy" id="28573"/>
    <lineage>
        <taxon>Eukaryota</taxon>
        <taxon>Fungi</taxon>
        <taxon>Dikarya</taxon>
        <taxon>Ascomycota</taxon>
        <taxon>Pezizomycotina</taxon>
        <taxon>Eurotiomycetes</taxon>
        <taxon>Eurotiomycetidae</taxon>
        <taxon>Eurotiales</taxon>
        <taxon>Trichocomaceae</taxon>
        <taxon>Talaromyces</taxon>
        <taxon>Talaromyces sect. Islandici</taxon>
    </lineage>
</organism>
<comment type="function">
    <text evidence="5">Component of the origin recognition complex (ORC) that binds origins of replication. DNA-binding is ATP-dependent. ORC is required to assemble the pre-replication complex necessary to initiate DNA replication.</text>
</comment>
<evidence type="ECO:0000256" key="2">
    <source>
        <dbReference type="ARBA" id="ARBA00007421"/>
    </source>
</evidence>
<name>A0A0U1LV02_TALIS</name>
<comment type="subunit">
    <text evidence="5">Component of the origin recognition complex (ORC).</text>
</comment>
<proteinExistence type="inferred from homology"/>
<dbReference type="GO" id="GO:0006260">
    <property type="term" value="P:DNA replication"/>
    <property type="evidence" value="ECO:0007669"/>
    <property type="project" value="UniProtKB-UniRule"/>
</dbReference>
<feature type="compositionally biased region" description="Polar residues" evidence="6">
    <location>
        <begin position="80"/>
        <end position="94"/>
    </location>
</feature>
<dbReference type="OMA" id="AHERYFF"/>
<dbReference type="Proteomes" id="UP000054383">
    <property type="component" value="Unassembled WGS sequence"/>
</dbReference>
<evidence type="ECO:0000256" key="6">
    <source>
        <dbReference type="SAM" id="MobiDB-lite"/>
    </source>
</evidence>
<protein>
    <recommendedName>
        <fullName evidence="5">Origin recognition complex subunit 2</fullName>
    </recommendedName>
</protein>
<evidence type="ECO:0000256" key="1">
    <source>
        <dbReference type="ARBA" id="ARBA00004123"/>
    </source>
</evidence>
<evidence type="ECO:0000313" key="10">
    <source>
        <dbReference type="Proteomes" id="UP000054383"/>
    </source>
</evidence>
<reference evidence="9 10" key="1">
    <citation type="submission" date="2015-04" db="EMBL/GenBank/DDBJ databases">
        <authorList>
            <person name="Syromyatnikov M.Y."/>
            <person name="Popov V.N."/>
        </authorList>
    </citation>
    <scope>NUCLEOTIDE SEQUENCE [LARGE SCALE GENOMIC DNA]</scope>
    <source>
        <strain evidence="9">WF-38-12</strain>
    </source>
</reference>
<evidence type="ECO:0000259" key="7">
    <source>
        <dbReference type="Pfam" id="PF04084"/>
    </source>
</evidence>
<dbReference type="EMBL" id="CVMT01000003">
    <property type="protein sequence ID" value="CRG87233.1"/>
    <property type="molecule type" value="Genomic_DNA"/>
</dbReference>
<dbReference type="InterPro" id="IPR007220">
    <property type="entry name" value="ORC2"/>
</dbReference>
<dbReference type="OrthoDB" id="346673at2759"/>
<feature type="region of interest" description="Disordered" evidence="6">
    <location>
        <begin position="1"/>
        <end position="204"/>
    </location>
</feature>
<evidence type="ECO:0000256" key="3">
    <source>
        <dbReference type="ARBA" id="ARBA00022705"/>
    </source>
</evidence>
<dbReference type="InterPro" id="IPR056772">
    <property type="entry name" value="RecA-like_ORC2"/>
</dbReference>
<keyword evidence="10" id="KW-1185">Reference proteome</keyword>
<dbReference type="InterPro" id="IPR056773">
    <property type="entry name" value="WHD_ORC2"/>
</dbReference>
<sequence>MKRKAADLSPSNDDDDGDDWPTASTPKRQRTGPGPQVANNNKSESDAVATTPSKRARTTPRKIATPNPTGLKTPTHKSKATSLFVTPKKSTPSRAKNADRSAKRKSAKVLLEQDEDDIWDGSDRLAEEILGDEEVSNGAKDTNVLETTEKQDGEKTTTNTEPQPKRRAGRPKGAKNKRSPTPEGEIPPHERYFFQNRSGPPKTSNNTLNKLLLLTHEEYFELLGRYRDPFAEEKDLLLAIHQRSFPQWNFEFRENFNICLYGYGSKRRLVQQFADWLYKRSISQPIIIVNGHTPNITARAILNTIVTSVCGDQVPAKLGTMPSEVLEFLHSALQSRKAPVTVLINSIDAPPLRRTVHQAHLARLAAIPNINILATIDTPNFSTMWDVSLRDQFRFVFHDCTTFAPYDSELNVVDEVHTLLGKKGRRVGGREGVTFVLKSLPENARNLYRLLLTELLTLELGDGNGGASDEEEDKGDSRKGSRNEEVGIEFRALYQKASEEFIASSEMMFRTLLKEFHDHQMVTSRMDASGAETLGVPLSREDMEGVLEELVLG</sequence>
<dbReference type="PANTHER" id="PTHR14052:SF0">
    <property type="entry name" value="ORIGIN RECOGNITION COMPLEX SUBUNIT 2"/>
    <property type="match status" value="1"/>
</dbReference>
<dbReference type="STRING" id="28573.A0A0U1LV02"/>
<feature type="compositionally biased region" description="Polar residues" evidence="6">
    <location>
        <begin position="37"/>
        <end position="53"/>
    </location>
</feature>
<dbReference type="AlphaFoldDB" id="A0A0U1LV02"/>
<dbReference type="Pfam" id="PF04084">
    <property type="entry name" value="RecA-like_ORC2"/>
    <property type="match status" value="1"/>
</dbReference>
<feature type="domain" description="Origin recognition complex subunit 2 winged-helix" evidence="8">
    <location>
        <begin position="482"/>
        <end position="541"/>
    </location>
</feature>
<feature type="compositionally biased region" description="Basic residues" evidence="6">
    <location>
        <begin position="165"/>
        <end position="178"/>
    </location>
</feature>
<gene>
    <name evidence="9" type="ORF">PISL3812_04250</name>
</gene>
<keyword evidence="3 5" id="KW-0235">DNA replication</keyword>
<feature type="domain" description="Origin recognition complex subunit 2 RecA-like" evidence="7">
    <location>
        <begin position="234"/>
        <end position="400"/>
    </location>
</feature>
<dbReference type="Pfam" id="PF24882">
    <property type="entry name" value="WHD_ORC2"/>
    <property type="match status" value="1"/>
</dbReference>